<evidence type="ECO:0000256" key="3">
    <source>
        <dbReference type="ARBA" id="ARBA00022741"/>
    </source>
</evidence>
<dbReference type="PANTHER" id="PTHR43776">
    <property type="entry name" value="TRANSPORT ATP-BINDING PROTEIN"/>
    <property type="match status" value="1"/>
</dbReference>
<evidence type="ECO:0000313" key="6">
    <source>
        <dbReference type="EMBL" id="MBB3174875.1"/>
    </source>
</evidence>
<sequence length="241" mass="25433">MNAVLTLRGITARRGGHDILRGIDLDIAPAETLGLIGASGAGKSTLARIVLGLDRPDGGQRHLAAAGVQAVFQDPQGSLDPTHSIARIVAEPLATRRVRRPERARRTLAALEAVGLPATLATQRPGSLSGGQRQRVAIARALIADPALLVADEPVSALDVSVQAQVLNLLRDARRERGLSMLFISHDLAAIRHLCQRVAVLHDGRIVECAPAETLFATPRHDATKALLTGRPLPADAALGR</sequence>
<dbReference type="GO" id="GO:0055085">
    <property type="term" value="P:transmembrane transport"/>
    <property type="evidence" value="ECO:0007669"/>
    <property type="project" value="UniProtKB-ARBA"/>
</dbReference>
<evidence type="ECO:0000313" key="7">
    <source>
        <dbReference type="Proteomes" id="UP000557688"/>
    </source>
</evidence>
<feature type="domain" description="ABC transporter" evidence="5">
    <location>
        <begin position="5"/>
        <end position="228"/>
    </location>
</feature>
<dbReference type="InterPro" id="IPR027417">
    <property type="entry name" value="P-loop_NTPase"/>
</dbReference>
<dbReference type="PANTHER" id="PTHR43776:SF7">
    <property type="entry name" value="D,D-DIPEPTIDE TRANSPORT ATP-BINDING PROTEIN DDPF-RELATED"/>
    <property type="match status" value="1"/>
</dbReference>
<dbReference type="RefSeq" id="WP_221188277.1">
    <property type="nucleotide sequence ID" value="NZ_JACHXV010000012.1"/>
</dbReference>
<dbReference type="GO" id="GO:0005524">
    <property type="term" value="F:ATP binding"/>
    <property type="evidence" value="ECO:0007669"/>
    <property type="project" value="UniProtKB-KW"/>
</dbReference>
<dbReference type="InterPro" id="IPR050319">
    <property type="entry name" value="ABC_transp_ATP-bind"/>
</dbReference>
<dbReference type="AlphaFoldDB" id="A0A839V1X1"/>
<dbReference type="SMART" id="SM00382">
    <property type="entry name" value="AAA"/>
    <property type="match status" value="1"/>
</dbReference>
<dbReference type="PROSITE" id="PS00211">
    <property type="entry name" value="ABC_TRANSPORTER_1"/>
    <property type="match status" value="1"/>
</dbReference>
<dbReference type="Pfam" id="PF00005">
    <property type="entry name" value="ABC_tran"/>
    <property type="match status" value="1"/>
</dbReference>
<organism evidence="6 7">
    <name type="scientific">Endobacter medicaginis</name>
    <dbReference type="NCBI Taxonomy" id="1181271"/>
    <lineage>
        <taxon>Bacteria</taxon>
        <taxon>Pseudomonadati</taxon>
        <taxon>Pseudomonadota</taxon>
        <taxon>Alphaproteobacteria</taxon>
        <taxon>Acetobacterales</taxon>
        <taxon>Acetobacteraceae</taxon>
        <taxon>Endobacter</taxon>
    </lineage>
</organism>
<dbReference type="EMBL" id="JACHXV010000012">
    <property type="protein sequence ID" value="MBB3174875.1"/>
    <property type="molecule type" value="Genomic_DNA"/>
</dbReference>
<dbReference type="InterPro" id="IPR003593">
    <property type="entry name" value="AAA+_ATPase"/>
</dbReference>
<accession>A0A839V1X1</accession>
<protein>
    <submittedName>
        <fullName evidence="6">ABC-type glutathione transport system ATPase component</fullName>
    </submittedName>
</protein>
<name>A0A839V1X1_9PROT</name>
<evidence type="ECO:0000256" key="1">
    <source>
        <dbReference type="ARBA" id="ARBA00005417"/>
    </source>
</evidence>
<comment type="similarity">
    <text evidence="1">Belongs to the ABC transporter superfamily.</text>
</comment>
<evidence type="ECO:0000256" key="4">
    <source>
        <dbReference type="ARBA" id="ARBA00022840"/>
    </source>
</evidence>
<dbReference type="Proteomes" id="UP000557688">
    <property type="component" value="Unassembled WGS sequence"/>
</dbReference>
<evidence type="ECO:0000256" key="2">
    <source>
        <dbReference type="ARBA" id="ARBA00022448"/>
    </source>
</evidence>
<dbReference type="Gene3D" id="3.40.50.300">
    <property type="entry name" value="P-loop containing nucleotide triphosphate hydrolases"/>
    <property type="match status" value="1"/>
</dbReference>
<keyword evidence="2" id="KW-0813">Transport</keyword>
<proteinExistence type="inferred from homology"/>
<keyword evidence="4" id="KW-0067">ATP-binding</keyword>
<keyword evidence="7" id="KW-1185">Reference proteome</keyword>
<dbReference type="GO" id="GO:0016887">
    <property type="term" value="F:ATP hydrolysis activity"/>
    <property type="evidence" value="ECO:0007669"/>
    <property type="project" value="InterPro"/>
</dbReference>
<dbReference type="InterPro" id="IPR003439">
    <property type="entry name" value="ABC_transporter-like_ATP-bd"/>
</dbReference>
<dbReference type="SUPFAM" id="SSF52540">
    <property type="entry name" value="P-loop containing nucleoside triphosphate hydrolases"/>
    <property type="match status" value="1"/>
</dbReference>
<gene>
    <name evidence="6" type="ORF">FHR90_002722</name>
</gene>
<dbReference type="CDD" id="cd03257">
    <property type="entry name" value="ABC_NikE_OppD_transporters"/>
    <property type="match status" value="1"/>
</dbReference>
<evidence type="ECO:0000259" key="5">
    <source>
        <dbReference type="PROSITE" id="PS50893"/>
    </source>
</evidence>
<keyword evidence="3" id="KW-0547">Nucleotide-binding</keyword>
<dbReference type="PROSITE" id="PS50893">
    <property type="entry name" value="ABC_TRANSPORTER_2"/>
    <property type="match status" value="1"/>
</dbReference>
<comment type="caution">
    <text evidence="6">The sequence shown here is derived from an EMBL/GenBank/DDBJ whole genome shotgun (WGS) entry which is preliminary data.</text>
</comment>
<reference evidence="6 7" key="1">
    <citation type="submission" date="2020-08" db="EMBL/GenBank/DDBJ databases">
        <title>Genomic Encyclopedia of Type Strains, Phase III (KMG-III): the genomes of soil and plant-associated and newly described type strains.</title>
        <authorList>
            <person name="Whitman W."/>
        </authorList>
    </citation>
    <scope>NUCLEOTIDE SEQUENCE [LARGE SCALE GENOMIC DNA]</scope>
    <source>
        <strain evidence="6 7">CECT 8088</strain>
    </source>
</reference>
<dbReference type="InterPro" id="IPR017871">
    <property type="entry name" value="ABC_transporter-like_CS"/>
</dbReference>